<dbReference type="GO" id="GO:0006629">
    <property type="term" value="P:lipid metabolic process"/>
    <property type="evidence" value="ECO:0007669"/>
    <property type="project" value="InterPro"/>
</dbReference>
<dbReference type="InterPro" id="IPR029058">
    <property type="entry name" value="AB_hydrolase_fold"/>
</dbReference>
<feature type="domain" description="Fungal lipase-type" evidence="2">
    <location>
        <begin position="116"/>
        <end position="230"/>
    </location>
</feature>
<keyword evidence="1" id="KW-1133">Transmembrane helix</keyword>
<dbReference type="EMBL" id="AP013055">
    <property type="protein sequence ID" value="BAO49543.1"/>
    <property type="molecule type" value="Genomic_DNA"/>
</dbReference>
<dbReference type="PANTHER" id="PTHR45856">
    <property type="entry name" value="ALPHA/BETA-HYDROLASES SUPERFAMILY PROTEIN"/>
    <property type="match status" value="1"/>
</dbReference>
<accession>W6JIW7</accession>
<dbReference type="InterPro" id="IPR002921">
    <property type="entry name" value="Fungal_lipase-type"/>
</dbReference>
<evidence type="ECO:0000313" key="4">
    <source>
        <dbReference type="Proteomes" id="UP000174145"/>
    </source>
</evidence>
<dbReference type="Gene3D" id="3.40.50.1820">
    <property type="entry name" value="alpha/beta hydrolase"/>
    <property type="match status" value="1"/>
</dbReference>
<dbReference type="RefSeq" id="YP_009001656.1">
    <property type="nucleotide sequence ID" value="NC_023426.1"/>
</dbReference>
<evidence type="ECO:0000256" key="1">
    <source>
        <dbReference type="SAM" id="Phobius"/>
    </source>
</evidence>
<proteinExistence type="predicted"/>
<dbReference type="KEGG" id="vg:18263612"/>
<evidence type="ECO:0000259" key="2">
    <source>
        <dbReference type="Pfam" id="PF01764"/>
    </source>
</evidence>
<sequence>MEIYKIIIWIVIITSIIAIIFLYIIIHIKRCIYDILNENIYIAINEDIIYPKQFDIDTFNTDIFKYLIKLLIDFNSEIMYSCEAISYENINKIFYISYNKKPLVKILVDNNNYVWIVIRGTLTYNEFEQDLRISQYELHDNIKCHYGFTDIYYNIRKELLYILKYINPKYIFGLGHSLGGGILSIASLDLFSAYQNIILYVTGTPRICNRKFNDIISKYNLYKIENLSDIYINAIPPILPFYNNLSYSKIGKVIYFDDNRDNIIINHKIEIYYENISKYSILTNLKLSY</sequence>
<name>W6JIW7_9POXV</name>
<dbReference type="PANTHER" id="PTHR45856:SF25">
    <property type="entry name" value="FUNGAL LIPASE-LIKE DOMAIN-CONTAINING PROTEIN"/>
    <property type="match status" value="1"/>
</dbReference>
<dbReference type="OrthoDB" id="13078at10239"/>
<feature type="transmembrane region" description="Helical" evidence="1">
    <location>
        <begin position="6"/>
        <end position="26"/>
    </location>
</feature>
<dbReference type="Pfam" id="PF01764">
    <property type="entry name" value="Lipase_3"/>
    <property type="match status" value="1"/>
</dbReference>
<evidence type="ECO:0000313" key="3">
    <source>
        <dbReference type="EMBL" id="BAO49543.1"/>
    </source>
</evidence>
<organism evidence="3 4">
    <name type="scientific">Alphaentomopoxvirus acuprea</name>
    <dbReference type="NCBI Taxonomy" id="62099"/>
    <lineage>
        <taxon>Viruses</taxon>
        <taxon>Varidnaviria</taxon>
        <taxon>Bamfordvirae</taxon>
        <taxon>Nucleocytoviricota</taxon>
        <taxon>Pokkesviricetes</taxon>
        <taxon>Chitovirales</taxon>
        <taxon>Poxviridae</taxon>
        <taxon>Entomopoxvirinae</taxon>
        <taxon>Alphaentomopoxvirus</taxon>
    </lineage>
</organism>
<dbReference type="InterPro" id="IPR051218">
    <property type="entry name" value="Sec_MonoDiacylglyc_Lipase"/>
</dbReference>
<dbReference type="Proteomes" id="UP000174145">
    <property type="component" value="Segment"/>
</dbReference>
<protein>
    <submittedName>
        <fullName evidence="3">Triacylglycerol lipase</fullName>
    </submittedName>
</protein>
<keyword evidence="4" id="KW-1185">Reference proteome</keyword>
<keyword evidence="1" id="KW-0472">Membrane</keyword>
<dbReference type="SUPFAM" id="SSF53474">
    <property type="entry name" value="alpha/beta-Hydrolases"/>
    <property type="match status" value="1"/>
</dbReference>
<keyword evidence="1" id="KW-0812">Transmembrane</keyword>
<reference evidence="3 4" key="1">
    <citation type="journal article" date="2014" name="Virology">
        <title>The complete genome sequence of the Alphaentomopoxvirus Anomala cuprea entomopoxvirus, including its terminal hairpin loop sequences, suggests a potentially unique mode of apoptosis inhibition and mode of DNA replication.</title>
        <authorList>
            <person name="Mitsuhashi W."/>
            <person name="Miyamoto K."/>
            <person name="Wada S."/>
        </authorList>
    </citation>
    <scope>NUCLEOTIDE SEQUENCE [LARGE SCALE GENOMIC DNA]</scope>
    <source>
        <strain evidence="3">CV6M</strain>
    </source>
</reference>
<dbReference type="GeneID" id="18263612"/>